<reference evidence="3" key="1">
    <citation type="journal article" date="2021" name="PeerJ">
        <title>Extensive microbial diversity within the chicken gut microbiome revealed by metagenomics and culture.</title>
        <authorList>
            <person name="Gilroy R."/>
            <person name="Ravi A."/>
            <person name="Getino M."/>
            <person name="Pursley I."/>
            <person name="Horton D.L."/>
            <person name="Alikhan N.F."/>
            <person name="Baker D."/>
            <person name="Gharbi K."/>
            <person name="Hall N."/>
            <person name="Watson M."/>
            <person name="Adriaenssens E.M."/>
            <person name="Foster-Nyarko E."/>
            <person name="Jarju S."/>
            <person name="Secka A."/>
            <person name="Antonio M."/>
            <person name="Oren A."/>
            <person name="Chaudhuri R.R."/>
            <person name="La Ragione R."/>
            <person name="Hildebrand F."/>
            <person name="Pallen M.J."/>
        </authorList>
    </citation>
    <scope>NUCLEOTIDE SEQUENCE</scope>
    <source>
        <strain evidence="3">CHK189-11263</strain>
    </source>
</reference>
<dbReference type="AlphaFoldDB" id="A0A9D2M9Q4"/>
<gene>
    <name evidence="3" type="ORF">H9714_01440</name>
</gene>
<comment type="similarity">
    <text evidence="1">Belongs to the UPF0735 family.</text>
</comment>
<dbReference type="PIRSF" id="PIRSF025624">
    <property type="entry name" value="ACT_PheB"/>
    <property type="match status" value="1"/>
</dbReference>
<evidence type="ECO:0000259" key="2">
    <source>
        <dbReference type="PROSITE" id="PS51671"/>
    </source>
</evidence>
<dbReference type="InterPro" id="IPR008310">
    <property type="entry name" value="UPF0735_ACT_dom-cont"/>
</dbReference>
<dbReference type="HAMAP" id="MF_00707">
    <property type="entry name" value="UPF0735"/>
    <property type="match status" value="1"/>
</dbReference>
<evidence type="ECO:0000313" key="4">
    <source>
        <dbReference type="Proteomes" id="UP000824208"/>
    </source>
</evidence>
<dbReference type="InterPro" id="IPR045865">
    <property type="entry name" value="ACT-like_dom_sf"/>
</dbReference>
<name>A0A9D2M9Q4_9FIRM</name>
<organism evidence="3 4">
    <name type="scientific">Candidatus Flavonifractor intestinipullorum</name>
    <dbReference type="NCBI Taxonomy" id="2838587"/>
    <lineage>
        <taxon>Bacteria</taxon>
        <taxon>Bacillati</taxon>
        <taxon>Bacillota</taxon>
        <taxon>Clostridia</taxon>
        <taxon>Eubacteriales</taxon>
        <taxon>Oscillospiraceae</taxon>
        <taxon>Flavonifractor</taxon>
    </lineage>
</organism>
<dbReference type="Proteomes" id="UP000824208">
    <property type="component" value="Unassembled WGS sequence"/>
</dbReference>
<dbReference type="EMBL" id="DWYC01000015">
    <property type="protein sequence ID" value="HJB56195.1"/>
    <property type="molecule type" value="Genomic_DNA"/>
</dbReference>
<dbReference type="NCBIfam" id="NF003361">
    <property type="entry name" value="PRK04435.1"/>
    <property type="match status" value="1"/>
</dbReference>
<proteinExistence type="inferred from homology"/>
<dbReference type="SUPFAM" id="SSF55021">
    <property type="entry name" value="ACT-like"/>
    <property type="match status" value="1"/>
</dbReference>
<reference evidence="3" key="2">
    <citation type="submission" date="2021-04" db="EMBL/GenBank/DDBJ databases">
        <authorList>
            <person name="Gilroy R."/>
        </authorList>
    </citation>
    <scope>NUCLEOTIDE SEQUENCE</scope>
    <source>
        <strain evidence="3">CHK189-11263</strain>
    </source>
</reference>
<sequence>MPKTPKYFIVDADALPDIFLKVAEAKRMLETGEADTVNLATRTVGISRSAFYKYKDAVRPFNDMLHGRIVTFQILLKDEPGVLSAVLNIFAQSGGNILTINQGIPVNGCAAVTIGAETSSLELSLEDLLAHAMEVDGVVRCEILAG</sequence>
<accession>A0A9D2M9Q4</accession>
<feature type="domain" description="ACT" evidence="2">
    <location>
        <begin position="71"/>
        <end position="146"/>
    </location>
</feature>
<comment type="caution">
    <text evidence="3">The sequence shown here is derived from an EMBL/GenBank/DDBJ whole genome shotgun (WGS) entry which is preliminary data.</text>
</comment>
<protein>
    <recommendedName>
        <fullName evidence="1">UPF0735 ACT domain-containing protein H9714_01440</fullName>
    </recommendedName>
</protein>
<dbReference type="Pfam" id="PF01842">
    <property type="entry name" value="ACT"/>
    <property type="match status" value="1"/>
</dbReference>
<evidence type="ECO:0000313" key="3">
    <source>
        <dbReference type="EMBL" id="HJB56195.1"/>
    </source>
</evidence>
<dbReference type="InterPro" id="IPR002912">
    <property type="entry name" value="ACT_dom"/>
</dbReference>
<evidence type="ECO:0000256" key="1">
    <source>
        <dbReference type="HAMAP-Rule" id="MF_00707"/>
    </source>
</evidence>
<dbReference type="PROSITE" id="PS51671">
    <property type="entry name" value="ACT"/>
    <property type="match status" value="1"/>
</dbReference>